<accession>A0A427AZ84</accession>
<organism evidence="1 2">
    <name type="scientific">Ensete ventricosum</name>
    <name type="common">Abyssinian banana</name>
    <name type="synonym">Musa ensete</name>
    <dbReference type="NCBI Taxonomy" id="4639"/>
    <lineage>
        <taxon>Eukaryota</taxon>
        <taxon>Viridiplantae</taxon>
        <taxon>Streptophyta</taxon>
        <taxon>Embryophyta</taxon>
        <taxon>Tracheophyta</taxon>
        <taxon>Spermatophyta</taxon>
        <taxon>Magnoliopsida</taxon>
        <taxon>Liliopsida</taxon>
        <taxon>Zingiberales</taxon>
        <taxon>Musaceae</taxon>
        <taxon>Ensete</taxon>
    </lineage>
</organism>
<proteinExistence type="predicted"/>
<reference evidence="1 2" key="1">
    <citation type="journal article" date="2014" name="Agronomy (Basel)">
        <title>A Draft Genome Sequence for Ensete ventricosum, the Drought-Tolerant Tree Against Hunger.</title>
        <authorList>
            <person name="Harrison J."/>
            <person name="Moore K.A."/>
            <person name="Paszkiewicz K."/>
            <person name="Jones T."/>
            <person name="Grant M."/>
            <person name="Ambacheew D."/>
            <person name="Muzemil S."/>
            <person name="Studholme D.J."/>
        </authorList>
    </citation>
    <scope>NUCLEOTIDE SEQUENCE [LARGE SCALE GENOMIC DNA]</scope>
</reference>
<dbReference type="PANTHER" id="PTHR34689:SF1">
    <property type="entry name" value="NUCLEIC ACID-BINDING PROTEIN"/>
    <property type="match status" value="1"/>
</dbReference>
<sequence length="76" mass="9011">MPSFLPFLRLPWIYVFTIPRQPAYIVKSVSAIRDILQSRSSLGLNKRPEFTAWLSEVKQVNLETLPNWEEKQMFKE</sequence>
<dbReference type="PANTHER" id="PTHR34689">
    <property type="entry name" value="NUCLEIC ACID-BINDING PROTEIN"/>
    <property type="match status" value="1"/>
</dbReference>
<comment type="caution">
    <text evidence="1">The sequence shown here is derived from an EMBL/GenBank/DDBJ whole genome shotgun (WGS) entry which is preliminary data.</text>
</comment>
<name>A0A427AZ84_ENSVE</name>
<dbReference type="Proteomes" id="UP000287651">
    <property type="component" value="Unassembled WGS sequence"/>
</dbReference>
<evidence type="ECO:0000313" key="2">
    <source>
        <dbReference type="Proteomes" id="UP000287651"/>
    </source>
</evidence>
<dbReference type="AlphaFoldDB" id="A0A427AZ84"/>
<evidence type="ECO:0000313" key="1">
    <source>
        <dbReference type="EMBL" id="RRT81485.1"/>
    </source>
</evidence>
<dbReference type="EMBL" id="AMZH03000900">
    <property type="protein sequence ID" value="RRT81485.1"/>
    <property type="molecule type" value="Genomic_DNA"/>
</dbReference>
<gene>
    <name evidence="1" type="ORF">B296_00001027</name>
</gene>
<protein>
    <submittedName>
        <fullName evidence="1">Uncharacterized protein</fullName>
    </submittedName>
</protein>